<dbReference type="Proteomes" id="UP000565711">
    <property type="component" value="Unassembled WGS sequence"/>
</dbReference>
<dbReference type="AlphaFoldDB" id="A0A846Y4Q1"/>
<name>A0A846Y4Q1_9NOCA</name>
<keyword evidence="3" id="KW-0285">Flavoprotein</keyword>
<dbReference type="InterPro" id="IPR037069">
    <property type="entry name" value="AcylCoA_DH/ox_N_sf"/>
</dbReference>
<evidence type="ECO:0000313" key="8">
    <source>
        <dbReference type="EMBL" id="NKY53817.1"/>
    </source>
</evidence>
<dbReference type="CDD" id="cd00567">
    <property type="entry name" value="ACAD"/>
    <property type="match status" value="1"/>
</dbReference>
<evidence type="ECO:0000259" key="6">
    <source>
        <dbReference type="Pfam" id="PF00441"/>
    </source>
</evidence>
<dbReference type="EMBL" id="JAAXOP010000021">
    <property type="protein sequence ID" value="NKY53817.1"/>
    <property type="molecule type" value="Genomic_DNA"/>
</dbReference>
<keyword evidence="5" id="KW-0560">Oxidoreductase</keyword>
<dbReference type="Gene3D" id="1.20.140.10">
    <property type="entry name" value="Butyryl-CoA Dehydrogenase, subunit A, domain 3"/>
    <property type="match status" value="1"/>
</dbReference>
<reference evidence="8 9" key="1">
    <citation type="submission" date="2020-04" db="EMBL/GenBank/DDBJ databases">
        <title>MicrobeNet Type strains.</title>
        <authorList>
            <person name="Nicholson A.C."/>
        </authorList>
    </citation>
    <scope>NUCLEOTIDE SEQUENCE [LARGE SCALE GENOMIC DNA]</scope>
    <source>
        <strain evidence="8 9">JCM 12354</strain>
    </source>
</reference>
<dbReference type="InterPro" id="IPR046373">
    <property type="entry name" value="Acyl-CoA_Oxase/DH_mid-dom_sf"/>
</dbReference>
<feature type="domain" description="Acyl-CoA dehydrogenase/oxidase C-terminal" evidence="6">
    <location>
        <begin position="216"/>
        <end position="354"/>
    </location>
</feature>
<dbReference type="InterPro" id="IPR013786">
    <property type="entry name" value="AcylCoA_DH/ox_N"/>
</dbReference>
<comment type="cofactor">
    <cofactor evidence="1">
        <name>FAD</name>
        <dbReference type="ChEBI" id="CHEBI:57692"/>
    </cofactor>
</comment>
<evidence type="ECO:0000256" key="5">
    <source>
        <dbReference type="ARBA" id="ARBA00023002"/>
    </source>
</evidence>
<protein>
    <submittedName>
        <fullName evidence="8">Acyl-CoA/acyl-ACP dehydrogenase</fullName>
    </submittedName>
</protein>
<dbReference type="InterPro" id="IPR036250">
    <property type="entry name" value="AcylCo_DH-like_C"/>
</dbReference>
<dbReference type="PANTHER" id="PTHR43884">
    <property type="entry name" value="ACYL-COA DEHYDROGENASE"/>
    <property type="match status" value="1"/>
</dbReference>
<comment type="similarity">
    <text evidence="2">Belongs to the acyl-CoA dehydrogenase family.</text>
</comment>
<dbReference type="SUPFAM" id="SSF56645">
    <property type="entry name" value="Acyl-CoA dehydrogenase NM domain-like"/>
    <property type="match status" value="1"/>
</dbReference>
<evidence type="ECO:0000313" key="9">
    <source>
        <dbReference type="Proteomes" id="UP000565711"/>
    </source>
</evidence>
<proteinExistence type="inferred from homology"/>
<dbReference type="SUPFAM" id="SSF47203">
    <property type="entry name" value="Acyl-CoA dehydrogenase C-terminal domain-like"/>
    <property type="match status" value="1"/>
</dbReference>
<sequence length="376" mass="39075">MEFARNEDVAAVAELAGQVFGSLAKLDRVVEVETREGGFDRPLWEAAAEAGLLGIALPEEVGGAGQGMLGLVAMLEEQGKRVAPVPLWPILTGAALPIAQFGSAEQHARWLPGLIDGTLVLTGAFESAPGQDIPVSGIREKNGLVLNGEIAAVTAAAVADGIVVPVRCADDSVAVAVVPTDATGVTVVPVDPTNRESAAAVRFADVEVPAADELSGDGARIVGWVRRRARIALAAVQLGVCEEALRMTAGYTSERVQFGRALSTNQAVAVRAADAYLDTEAIRLTTERAAWLLDSGREDEGESASLVAKWWASRGGLRVVHATQHLHGGIGADVDYPIHRYFLWGRQAAFTLGSADAVAAELGNGLDSAPAIGAAL</sequence>
<dbReference type="Gene3D" id="1.10.540.10">
    <property type="entry name" value="Acyl-CoA dehydrogenase/oxidase, N-terminal domain"/>
    <property type="match status" value="1"/>
</dbReference>
<dbReference type="PANTHER" id="PTHR43884:SF20">
    <property type="entry name" value="ACYL-COA DEHYDROGENASE FADE28"/>
    <property type="match status" value="1"/>
</dbReference>
<dbReference type="Pfam" id="PF02771">
    <property type="entry name" value="Acyl-CoA_dh_N"/>
    <property type="match status" value="1"/>
</dbReference>
<comment type="caution">
    <text evidence="8">The sequence shown here is derived from an EMBL/GenBank/DDBJ whole genome shotgun (WGS) entry which is preliminary data.</text>
</comment>
<evidence type="ECO:0000256" key="2">
    <source>
        <dbReference type="ARBA" id="ARBA00009347"/>
    </source>
</evidence>
<feature type="domain" description="Acyl-CoA dehydrogenase/oxidase N-terminal" evidence="7">
    <location>
        <begin position="29"/>
        <end position="117"/>
    </location>
</feature>
<keyword evidence="9" id="KW-1185">Reference proteome</keyword>
<keyword evidence="4" id="KW-0274">FAD</keyword>
<dbReference type="GO" id="GO:0050660">
    <property type="term" value="F:flavin adenine dinucleotide binding"/>
    <property type="evidence" value="ECO:0007669"/>
    <property type="project" value="InterPro"/>
</dbReference>
<dbReference type="GO" id="GO:0003995">
    <property type="term" value="F:acyl-CoA dehydrogenase activity"/>
    <property type="evidence" value="ECO:0007669"/>
    <property type="project" value="TreeGrafter"/>
</dbReference>
<dbReference type="Gene3D" id="2.40.110.10">
    <property type="entry name" value="Butyryl-CoA Dehydrogenase, subunit A, domain 2"/>
    <property type="match status" value="1"/>
</dbReference>
<evidence type="ECO:0000259" key="7">
    <source>
        <dbReference type="Pfam" id="PF02771"/>
    </source>
</evidence>
<evidence type="ECO:0000256" key="4">
    <source>
        <dbReference type="ARBA" id="ARBA00022827"/>
    </source>
</evidence>
<evidence type="ECO:0000256" key="1">
    <source>
        <dbReference type="ARBA" id="ARBA00001974"/>
    </source>
</evidence>
<organism evidence="8 9">
    <name type="scientific">Nocardia vermiculata</name>
    <dbReference type="NCBI Taxonomy" id="257274"/>
    <lineage>
        <taxon>Bacteria</taxon>
        <taxon>Bacillati</taxon>
        <taxon>Actinomycetota</taxon>
        <taxon>Actinomycetes</taxon>
        <taxon>Mycobacteriales</taxon>
        <taxon>Nocardiaceae</taxon>
        <taxon>Nocardia</taxon>
    </lineage>
</organism>
<evidence type="ECO:0000256" key="3">
    <source>
        <dbReference type="ARBA" id="ARBA00022630"/>
    </source>
</evidence>
<gene>
    <name evidence="8" type="ORF">HGA08_26840</name>
</gene>
<dbReference type="Pfam" id="PF00441">
    <property type="entry name" value="Acyl-CoA_dh_1"/>
    <property type="match status" value="1"/>
</dbReference>
<dbReference type="InterPro" id="IPR009100">
    <property type="entry name" value="AcylCoA_DH/oxidase_NM_dom_sf"/>
</dbReference>
<dbReference type="InterPro" id="IPR009075">
    <property type="entry name" value="AcylCo_DH/oxidase_C"/>
</dbReference>
<dbReference type="RefSeq" id="WP_067879752.1">
    <property type="nucleotide sequence ID" value="NZ_JAAXOP010000021.1"/>
</dbReference>
<accession>A0A846Y4Q1</accession>